<evidence type="ECO:0000313" key="2">
    <source>
        <dbReference type="Proteomes" id="UP000215158"/>
    </source>
</evidence>
<evidence type="ECO:0000313" key="1">
    <source>
        <dbReference type="EMBL" id="ASW03654.1"/>
    </source>
</evidence>
<keyword evidence="2" id="KW-1185">Reference proteome</keyword>
<accession>A0A248VXA1</accession>
<proteinExistence type="predicted"/>
<name>A0A248VXA1_9BURK</name>
<dbReference type="AlphaFoldDB" id="A0A248VXA1"/>
<sequence>MSQSTVVSRRGVVPFNVTFEATGFTDADLCNRVFADEEARGFSEVATTEGQFPTGILSVVRGWISEDDAQKPTDRKVFVCVTLRVCAASVDNASRTAPPAVLLTRIVDAMASSETGECLVSLEGNWTVTEVVPFGELADGQAGEDPAETVRQGRPDGELPEKRILAVFLPQAWVNDYATYIDGQQAVDVTQVVLEMDLQKIHALRDYSDSTDALMDTVALGHNGPFTVRAKDSICDFFEVKDLSDITESMLLAARKATLKLPGFQTETVSVKVQELSGSRLDWAVAKALGCGLVSAHDHFRRIAAGAWSEEKIVEHLGTMSNEQMIIDPMTHNAVPIPAFSTCWQSAGPIIDRENMWLSSARYMAPSVTPDADRAWLAKSLALAPIAPMYGPTPLVAAMRCYVASKCDEVVEIPACLSGRK</sequence>
<dbReference type="OrthoDB" id="8564427at2"/>
<dbReference type="Pfam" id="PF10765">
    <property type="entry name" value="Phage_P22_NinX"/>
    <property type="match status" value="1"/>
</dbReference>
<protein>
    <submittedName>
        <fullName evidence="1">Uncharacterized protein</fullName>
    </submittedName>
</protein>
<dbReference type="KEGG" id="parb:CJU94_36230"/>
<geneLocation type="plasmid" evidence="1 2">
    <name>pBN2</name>
</geneLocation>
<gene>
    <name evidence="1" type="ORF">CJU94_36230</name>
</gene>
<reference evidence="1 2" key="1">
    <citation type="submission" date="2017-08" db="EMBL/GenBank/DDBJ databases">
        <title>Identification and genetic characteristics of simultaneous BTEX- and naphthalene-degrading Paraburkholderia sp. BN5 isolated from petroleum-contaminated soil.</title>
        <authorList>
            <person name="Lee Y."/>
            <person name="Jeon C.O."/>
        </authorList>
    </citation>
    <scope>NUCLEOTIDE SEQUENCE [LARGE SCALE GENOMIC DNA]</scope>
    <source>
        <strain evidence="1 2">BN5</strain>
        <plasmid evidence="1 2">pBN2</plasmid>
    </source>
</reference>
<dbReference type="Proteomes" id="UP000215158">
    <property type="component" value="Plasmid pBN2"/>
</dbReference>
<dbReference type="InterPro" id="IPR019701">
    <property type="entry name" value="Phage_P22_NinX"/>
</dbReference>
<organism evidence="1 2">
    <name type="scientific">Paraburkholderia aromaticivorans</name>
    <dbReference type="NCBI Taxonomy" id="2026199"/>
    <lineage>
        <taxon>Bacteria</taxon>
        <taxon>Pseudomonadati</taxon>
        <taxon>Pseudomonadota</taxon>
        <taxon>Betaproteobacteria</taxon>
        <taxon>Burkholderiales</taxon>
        <taxon>Burkholderiaceae</taxon>
        <taxon>Paraburkholderia</taxon>
    </lineage>
</organism>
<keyword evidence="1" id="KW-0614">Plasmid</keyword>
<dbReference type="EMBL" id="CP022992">
    <property type="protein sequence ID" value="ASW03654.1"/>
    <property type="molecule type" value="Genomic_DNA"/>
</dbReference>
<dbReference type="RefSeq" id="WP_095423468.1">
    <property type="nucleotide sequence ID" value="NZ_CP022992.1"/>
</dbReference>